<name>A0A6A3YKF4_9STRA</name>
<feature type="transmembrane region" description="Helical" evidence="1">
    <location>
        <begin position="6"/>
        <end position="25"/>
    </location>
</feature>
<dbReference type="AlphaFoldDB" id="A0A6A3YKF4"/>
<evidence type="ECO:0000313" key="12">
    <source>
        <dbReference type="Proteomes" id="UP000440732"/>
    </source>
</evidence>
<dbReference type="EMBL" id="QXFZ01000216">
    <property type="protein sequence ID" value="KAE9126427.1"/>
    <property type="molecule type" value="Genomic_DNA"/>
</dbReference>
<keyword evidence="1" id="KW-0812">Transmembrane</keyword>
<evidence type="ECO:0000313" key="6">
    <source>
        <dbReference type="EMBL" id="KAE9243476.1"/>
    </source>
</evidence>
<evidence type="ECO:0000313" key="4">
    <source>
        <dbReference type="EMBL" id="KAE9149048.1"/>
    </source>
</evidence>
<dbReference type="Proteomes" id="UP000429523">
    <property type="component" value="Unassembled WGS sequence"/>
</dbReference>
<evidence type="ECO:0000313" key="3">
    <source>
        <dbReference type="EMBL" id="KAE9126427.1"/>
    </source>
</evidence>
<evidence type="ECO:0000313" key="8">
    <source>
        <dbReference type="Proteomes" id="UP000429523"/>
    </source>
</evidence>
<dbReference type="EMBL" id="QXGA01000259">
    <property type="protein sequence ID" value="KAE9149048.1"/>
    <property type="molecule type" value="Genomic_DNA"/>
</dbReference>
<gene>
    <name evidence="7" type="ORF">PF001_g10094</name>
    <name evidence="6" type="ORF">PF002_g8242</name>
    <name evidence="5" type="ORF">PF005_g8104</name>
    <name evidence="4" type="ORF">PF006_g6432</name>
    <name evidence="3" type="ORF">PF007_g5988</name>
    <name evidence="2" type="ORF">PF009_g8128</name>
</gene>
<sequence length="160" mass="17336">MRRHPVIIACEVLAPVLFIVLLVLLKSTTTTVTMHSGWCDTSASSGNAAVGTTYNLFQPTGQTIEWVSADLPKFALHELSMIGLLFKLGLQSFDDAIRPDELSVADWATCLTGVIANGPVHTDTDSLYRVPSECADKVSPYKIAIAPDNAFTRSYFIAAM</sequence>
<dbReference type="Proteomes" id="UP000433483">
    <property type="component" value="Unassembled WGS sequence"/>
</dbReference>
<evidence type="ECO:0000313" key="7">
    <source>
        <dbReference type="EMBL" id="KAE9310652.1"/>
    </source>
</evidence>
<evidence type="ECO:0000313" key="10">
    <source>
        <dbReference type="Proteomes" id="UP000437068"/>
    </source>
</evidence>
<accession>A0A6A3YKF4</accession>
<dbReference type="Proteomes" id="UP000437068">
    <property type="component" value="Unassembled WGS sequence"/>
</dbReference>
<dbReference type="Proteomes" id="UP000440732">
    <property type="component" value="Unassembled WGS sequence"/>
</dbReference>
<dbReference type="EMBL" id="QXGB01000337">
    <property type="protein sequence ID" value="KAE9218830.1"/>
    <property type="molecule type" value="Genomic_DNA"/>
</dbReference>
<dbReference type="Proteomes" id="UP000441208">
    <property type="component" value="Unassembled WGS sequence"/>
</dbReference>
<evidence type="ECO:0000313" key="11">
    <source>
        <dbReference type="Proteomes" id="UP000440367"/>
    </source>
</evidence>
<keyword evidence="1" id="KW-1133">Transmembrane helix</keyword>
<reference evidence="8 9" key="1">
    <citation type="submission" date="2018-08" db="EMBL/GenBank/DDBJ databases">
        <title>Genomic investigation of the strawberry pathogen Phytophthora fragariae indicates pathogenicity is determined by transcriptional variation in three key races.</title>
        <authorList>
            <person name="Adams T.M."/>
            <person name="Armitage A.D."/>
            <person name="Sobczyk M.K."/>
            <person name="Bates H.J."/>
            <person name="Dunwell J.M."/>
            <person name="Nellist C.F."/>
            <person name="Harrison R.J."/>
        </authorList>
    </citation>
    <scope>NUCLEOTIDE SEQUENCE [LARGE SCALE GENOMIC DNA]</scope>
    <source>
        <strain evidence="7 10">A4</strain>
        <strain evidence="6 11">BC-1</strain>
        <strain evidence="5 9">NOV-27</strain>
        <strain evidence="4 12">NOV-5</strain>
        <strain evidence="3 13">NOV-71</strain>
        <strain evidence="2 8">NOV-9</strain>
    </source>
</reference>
<evidence type="ECO:0000313" key="5">
    <source>
        <dbReference type="EMBL" id="KAE9218830.1"/>
    </source>
</evidence>
<keyword evidence="1" id="KW-0472">Membrane</keyword>
<evidence type="ECO:0000313" key="13">
    <source>
        <dbReference type="Proteomes" id="UP000441208"/>
    </source>
</evidence>
<evidence type="ECO:0000256" key="1">
    <source>
        <dbReference type="SAM" id="Phobius"/>
    </source>
</evidence>
<protein>
    <submittedName>
        <fullName evidence="5">Uncharacterized protein</fullName>
    </submittedName>
</protein>
<dbReference type="EMBL" id="QXGE01000502">
    <property type="protein sequence ID" value="KAE9310652.1"/>
    <property type="molecule type" value="Genomic_DNA"/>
</dbReference>
<evidence type="ECO:0000313" key="9">
    <source>
        <dbReference type="Proteomes" id="UP000433483"/>
    </source>
</evidence>
<keyword evidence="9" id="KW-1185">Reference proteome</keyword>
<proteinExistence type="predicted"/>
<organism evidence="5 9">
    <name type="scientific">Phytophthora fragariae</name>
    <dbReference type="NCBI Taxonomy" id="53985"/>
    <lineage>
        <taxon>Eukaryota</taxon>
        <taxon>Sar</taxon>
        <taxon>Stramenopiles</taxon>
        <taxon>Oomycota</taxon>
        <taxon>Peronosporomycetes</taxon>
        <taxon>Peronosporales</taxon>
        <taxon>Peronosporaceae</taxon>
        <taxon>Phytophthora</taxon>
    </lineage>
</organism>
<comment type="caution">
    <text evidence="5">The sequence shown here is derived from an EMBL/GenBank/DDBJ whole genome shotgun (WGS) entry which is preliminary data.</text>
</comment>
<dbReference type="EMBL" id="QXGF01000323">
    <property type="protein sequence ID" value="KAE8942099.1"/>
    <property type="molecule type" value="Genomic_DNA"/>
</dbReference>
<dbReference type="OrthoDB" id="163081at2759"/>
<evidence type="ECO:0000313" key="2">
    <source>
        <dbReference type="EMBL" id="KAE8942099.1"/>
    </source>
</evidence>
<dbReference type="EMBL" id="QXGD01000318">
    <property type="protein sequence ID" value="KAE9243476.1"/>
    <property type="molecule type" value="Genomic_DNA"/>
</dbReference>
<dbReference type="Proteomes" id="UP000440367">
    <property type="component" value="Unassembled WGS sequence"/>
</dbReference>